<dbReference type="GO" id="GO:0006412">
    <property type="term" value="P:translation"/>
    <property type="evidence" value="ECO:0007669"/>
    <property type="project" value="TreeGrafter"/>
</dbReference>
<organism evidence="7 8">
    <name type="scientific">Candidatus Avichristensenella intestinipullorum</name>
    <dbReference type="NCBI Taxonomy" id="2840693"/>
    <lineage>
        <taxon>Bacteria</taxon>
        <taxon>Bacillati</taxon>
        <taxon>Bacillota</taxon>
        <taxon>Clostridia</taxon>
        <taxon>Candidatus Avichristensenella</taxon>
    </lineage>
</organism>
<dbReference type="GO" id="GO:0003924">
    <property type="term" value="F:GTPase activity"/>
    <property type="evidence" value="ECO:0007669"/>
    <property type="project" value="TreeGrafter"/>
</dbReference>
<proteinExistence type="inferred from homology"/>
<dbReference type="Gene3D" id="1.10.1580.10">
    <property type="match status" value="1"/>
</dbReference>
<reference evidence="7" key="1">
    <citation type="submission" date="2020-10" db="EMBL/GenBank/DDBJ databases">
        <authorList>
            <person name="Gilroy R."/>
        </authorList>
    </citation>
    <scope>NUCLEOTIDE SEQUENCE</scope>
    <source>
        <strain evidence="7">ChiHile30-977</strain>
    </source>
</reference>
<comment type="similarity">
    <text evidence="4">Belongs to the TRAFAC class YlqF/YawG GTPase family. MTG1 subfamily.</text>
</comment>
<dbReference type="SUPFAM" id="SSF52540">
    <property type="entry name" value="P-loop containing nucleoside triphosphate hydrolases"/>
    <property type="match status" value="1"/>
</dbReference>
<feature type="binding site" evidence="5">
    <location>
        <position position="172"/>
    </location>
    <ligand>
        <name>GTP</name>
        <dbReference type="ChEBI" id="CHEBI:37565"/>
    </ligand>
</feature>
<gene>
    <name evidence="7" type="primary">ylqF</name>
    <name evidence="7" type="ORF">IAA66_10075</name>
</gene>
<dbReference type="InterPro" id="IPR023179">
    <property type="entry name" value="GTP-bd_ortho_bundle_sf"/>
</dbReference>
<dbReference type="Proteomes" id="UP000886819">
    <property type="component" value="Unassembled WGS sequence"/>
</dbReference>
<evidence type="ECO:0000259" key="6">
    <source>
        <dbReference type="PROSITE" id="PS51721"/>
    </source>
</evidence>
<dbReference type="InterPro" id="IPR030378">
    <property type="entry name" value="G_CP_dom"/>
</dbReference>
<keyword evidence="3 4" id="KW-0342">GTP-binding</keyword>
<dbReference type="AlphaFoldDB" id="A0A9D1CJK2"/>
<dbReference type="PIRSF" id="PIRSF006230">
    <property type="entry name" value="MG442"/>
    <property type="match status" value="1"/>
</dbReference>
<feature type="binding site" evidence="5">
    <location>
        <begin position="128"/>
        <end position="133"/>
    </location>
    <ligand>
        <name>GTP</name>
        <dbReference type="ChEBI" id="CHEBI:37565"/>
    </ligand>
</feature>
<name>A0A9D1CJK2_9FIRM</name>
<comment type="caution">
    <text evidence="7">The sequence shown here is derived from an EMBL/GenBank/DDBJ whole genome shotgun (WGS) entry which is preliminary data.</text>
</comment>
<evidence type="ECO:0000313" key="8">
    <source>
        <dbReference type="Proteomes" id="UP000886819"/>
    </source>
</evidence>
<keyword evidence="4" id="KW-0963">Cytoplasm</keyword>
<dbReference type="NCBIfam" id="TIGR03596">
    <property type="entry name" value="GTPase_YlqF"/>
    <property type="match status" value="1"/>
</dbReference>
<accession>A0A9D1CJK2</accession>
<dbReference type="PANTHER" id="PTHR45782:SF4">
    <property type="entry name" value="MITOCHONDRIAL RIBOSOME-ASSOCIATED GTPASE 1"/>
    <property type="match status" value="1"/>
</dbReference>
<dbReference type="Gene3D" id="3.40.50.300">
    <property type="entry name" value="P-loop containing nucleotide triphosphate hydrolases"/>
    <property type="match status" value="1"/>
</dbReference>
<evidence type="ECO:0000256" key="3">
    <source>
        <dbReference type="ARBA" id="ARBA00023134"/>
    </source>
</evidence>
<evidence type="ECO:0000256" key="1">
    <source>
        <dbReference type="ARBA" id="ARBA00014898"/>
    </source>
</evidence>
<evidence type="ECO:0000256" key="5">
    <source>
        <dbReference type="PIRSR" id="PIRSR006230-1"/>
    </source>
</evidence>
<evidence type="ECO:0000313" key="7">
    <source>
        <dbReference type="EMBL" id="HIQ63905.1"/>
    </source>
</evidence>
<dbReference type="PROSITE" id="PS51721">
    <property type="entry name" value="G_CP"/>
    <property type="match status" value="1"/>
</dbReference>
<dbReference type="GO" id="GO:0005525">
    <property type="term" value="F:GTP binding"/>
    <property type="evidence" value="ECO:0007669"/>
    <property type="project" value="UniProtKB-KW"/>
</dbReference>
<dbReference type="GO" id="GO:0005737">
    <property type="term" value="C:cytoplasm"/>
    <property type="evidence" value="ECO:0007669"/>
    <property type="project" value="UniProtKB-SubCell"/>
</dbReference>
<evidence type="ECO:0000256" key="4">
    <source>
        <dbReference type="PIRNR" id="PIRNR006230"/>
    </source>
</evidence>
<feature type="domain" description="CP-type G" evidence="6">
    <location>
        <begin position="14"/>
        <end position="176"/>
    </location>
</feature>
<dbReference type="InterPro" id="IPR006073">
    <property type="entry name" value="GTP-bd"/>
</dbReference>
<reference evidence="7" key="2">
    <citation type="journal article" date="2021" name="PeerJ">
        <title>Extensive microbial diversity within the chicken gut microbiome revealed by metagenomics and culture.</title>
        <authorList>
            <person name="Gilroy R."/>
            <person name="Ravi A."/>
            <person name="Getino M."/>
            <person name="Pursley I."/>
            <person name="Horton D.L."/>
            <person name="Alikhan N.F."/>
            <person name="Baker D."/>
            <person name="Gharbi K."/>
            <person name="Hall N."/>
            <person name="Watson M."/>
            <person name="Adriaenssens E.M."/>
            <person name="Foster-Nyarko E."/>
            <person name="Jarju S."/>
            <person name="Secka A."/>
            <person name="Antonio M."/>
            <person name="Oren A."/>
            <person name="Chaudhuri R.R."/>
            <person name="La Ragione R."/>
            <person name="Hildebrand F."/>
            <person name="Pallen M.J."/>
        </authorList>
    </citation>
    <scope>NUCLEOTIDE SEQUENCE</scope>
    <source>
        <strain evidence="7">ChiHile30-977</strain>
    </source>
</reference>
<comment type="subcellular location">
    <subcellularLocation>
        <location evidence="4">Cytoplasm</location>
    </subcellularLocation>
</comment>
<dbReference type="InterPro" id="IPR019991">
    <property type="entry name" value="GTP-bd_ribosome_bgen"/>
</dbReference>
<dbReference type="EMBL" id="DVFI01000138">
    <property type="protein sequence ID" value="HIQ63905.1"/>
    <property type="molecule type" value="Genomic_DNA"/>
</dbReference>
<protein>
    <recommendedName>
        <fullName evidence="1 4">Ribosome biogenesis GTPase A</fullName>
    </recommendedName>
</protein>
<keyword evidence="2 4" id="KW-0547">Nucleotide-binding</keyword>
<feature type="binding site" evidence="5">
    <location>
        <begin position="58"/>
        <end position="61"/>
    </location>
    <ligand>
        <name>GTP</name>
        <dbReference type="ChEBI" id="CHEBI:37565"/>
    </ligand>
</feature>
<evidence type="ECO:0000256" key="2">
    <source>
        <dbReference type="ARBA" id="ARBA00022741"/>
    </source>
</evidence>
<dbReference type="CDD" id="cd01856">
    <property type="entry name" value="YlqF"/>
    <property type="match status" value="1"/>
</dbReference>
<dbReference type="InterPro" id="IPR016478">
    <property type="entry name" value="GTPase_MTG1"/>
</dbReference>
<dbReference type="PANTHER" id="PTHR45782">
    <property type="entry name" value="MITOCHONDRIAL RIBOSOME-ASSOCIATED GTPASE 1"/>
    <property type="match status" value="1"/>
</dbReference>
<comment type="function">
    <text evidence="4">Required for a late step of 50S ribosomal subunit assembly. Has GTPase activity.</text>
</comment>
<dbReference type="InterPro" id="IPR027417">
    <property type="entry name" value="P-loop_NTPase"/>
</dbReference>
<sequence>MQIQWYPGHMARARRLLQEQLRRVDAVIELCDARLPFSSRNPDLQALTRGKSRLLVLNKADLADEAATQGWLRRFAAEGQPAFAYNAARGRAQEAVRRIDAMTADKVARQAARGVRKTVRAMVVGVPNVGKSTFINRLNGTPVAQVADRPGVTRANRWVRVSPYLELLDTPGLLWPRLDDALAAQRLAWLGAIRDEVLDSEALAVSLLEALLATRPQAVLSRFRIDDAGLRGPSLLEAVCRGRGFLMGGGACDVARAASVVLDEFRAGRLGRITLEAAFPEKQGPHAGGTP</sequence>
<dbReference type="Pfam" id="PF01926">
    <property type="entry name" value="MMR_HSR1"/>
    <property type="match status" value="1"/>
</dbReference>